<evidence type="ECO:0000313" key="2">
    <source>
        <dbReference type="Proteomes" id="UP000306317"/>
    </source>
</evidence>
<dbReference type="AlphaFoldDB" id="A0A4S3KH44"/>
<gene>
    <name evidence="1" type="ORF">B1991_07115</name>
</gene>
<accession>A0A4S3KH44</accession>
<sequence length="337" mass="35428">MIELEIQALSERREGLLMEVGRLVLASGFSLQRQRLVQDPHGILLTMVVRGPPRKKRALAAALDAYERIISFELEPVTEGEERAHFAASRAPSAYVPPVLPVAPPVPEAPPATAPTTPAAATAPAASAFDQVAPVRLVTPTAAPAPPPAVAARPAPEPDLEFILPPPAPAPVAPAPVVVAEAPFVELVPLEPDQPAIDKLLATLATEYPQIMPRLQQLDHAVAEAAREPTLALAGRRIGAWLAQREPAAGGQLNLEQAIAQLGAPALRALVEVEQDGSQLHIRHSPLCGEPGHSGCIFFSGFLEGLLAPVLGGRELSIFAVCCRSYGADDCVLALSD</sequence>
<dbReference type="RefSeq" id="WP_168709597.1">
    <property type="nucleotide sequence ID" value="NZ_MWIO01000020.1"/>
</dbReference>
<reference evidence="1 2" key="1">
    <citation type="submission" date="2017-02" db="EMBL/GenBank/DDBJ databases">
        <title>Whole genome sequencing of Rhodanobacter lindaniclasticus DSM 17932.</title>
        <authorList>
            <person name="Kumar S."/>
            <person name="Patil P."/>
            <person name="Patil P.B."/>
        </authorList>
    </citation>
    <scope>NUCLEOTIDE SEQUENCE [LARGE SCALE GENOMIC DNA]</scope>
    <source>
        <strain evidence="1 2">DSM 17932</strain>
    </source>
</reference>
<evidence type="ECO:0000313" key="1">
    <source>
        <dbReference type="EMBL" id="THD07997.1"/>
    </source>
</evidence>
<name>A0A4S3KH44_9GAMM</name>
<dbReference type="EMBL" id="MWIO01000020">
    <property type="protein sequence ID" value="THD07997.1"/>
    <property type="molecule type" value="Genomic_DNA"/>
</dbReference>
<proteinExistence type="predicted"/>
<keyword evidence="2" id="KW-1185">Reference proteome</keyword>
<protein>
    <recommendedName>
        <fullName evidence="3">4-vinyl reductase 4VR domain-containing protein</fullName>
    </recommendedName>
</protein>
<comment type="caution">
    <text evidence="1">The sequence shown here is derived from an EMBL/GenBank/DDBJ whole genome shotgun (WGS) entry which is preliminary data.</text>
</comment>
<dbReference type="Proteomes" id="UP000306317">
    <property type="component" value="Unassembled WGS sequence"/>
</dbReference>
<evidence type="ECO:0008006" key="3">
    <source>
        <dbReference type="Google" id="ProtNLM"/>
    </source>
</evidence>
<organism evidence="1 2">
    <name type="scientific">Rhodanobacter lindaniclasticus</name>
    <dbReference type="NCBI Taxonomy" id="75310"/>
    <lineage>
        <taxon>Bacteria</taxon>
        <taxon>Pseudomonadati</taxon>
        <taxon>Pseudomonadota</taxon>
        <taxon>Gammaproteobacteria</taxon>
        <taxon>Lysobacterales</taxon>
        <taxon>Rhodanobacteraceae</taxon>
        <taxon>Rhodanobacter</taxon>
    </lineage>
</organism>